<dbReference type="PANTHER" id="PTHR11005">
    <property type="entry name" value="LYSOSOMAL ACID LIPASE-RELATED"/>
    <property type="match status" value="1"/>
</dbReference>
<sequence>TFSLNELSMFDVPAIIDKVLELSGNEQLYYIGQSGTILGFTTLADNPSYNAKVRKMFALASVGAAHYAKGPIQILFTLYDMLRPLT</sequence>
<name>A0AAN5CS44_9BILA</name>
<dbReference type="Proteomes" id="UP001328107">
    <property type="component" value="Unassembled WGS sequence"/>
</dbReference>
<evidence type="ECO:0000313" key="1">
    <source>
        <dbReference type="EMBL" id="GMR49661.1"/>
    </source>
</evidence>
<reference evidence="2" key="1">
    <citation type="submission" date="2022-10" db="EMBL/GenBank/DDBJ databases">
        <title>Genome assembly of Pristionchus species.</title>
        <authorList>
            <person name="Yoshida K."/>
            <person name="Sommer R.J."/>
        </authorList>
    </citation>
    <scope>NUCLEOTIDE SEQUENCE [LARGE SCALE GENOMIC DNA]</scope>
    <source>
        <strain evidence="2">RS5460</strain>
    </source>
</reference>
<dbReference type="AlphaFoldDB" id="A0AAN5CS44"/>
<gene>
    <name evidence="1" type="ORF">PMAYCL1PPCAC_19856</name>
</gene>
<comment type="caution">
    <text evidence="1">The sequence shown here is derived from an EMBL/GenBank/DDBJ whole genome shotgun (WGS) entry which is preliminary data.</text>
</comment>
<dbReference type="InterPro" id="IPR029058">
    <property type="entry name" value="AB_hydrolase_fold"/>
</dbReference>
<dbReference type="EMBL" id="BTRK01000004">
    <property type="protein sequence ID" value="GMR49661.1"/>
    <property type="molecule type" value="Genomic_DNA"/>
</dbReference>
<dbReference type="Gene3D" id="3.40.50.1820">
    <property type="entry name" value="alpha/beta hydrolase"/>
    <property type="match status" value="1"/>
</dbReference>
<feature type="non-terminal residue" evidence="1">
    <location>
        <position position="1"/>
    </location>
</feature>
<protein>
    <submittedName>
        <fullName evidence="1">Uncharacterized protein</fullName>
    </submittedName>
</protein>
<feature type="non-terminal residue" evidence="1">
    <location>
        <position position="86"/>
    </location>
</feature>
<evidence type="ECO:0000313" key="2">
    <source>
        <dbReference type="Proteomes" id="UP001328107"/>
    </source>
</evidence>
<accession>A0AAN5CS44</accession>
<keyword evidence="2" id="KW-1185">Reference proteome</keyword>
<organism evidence="1 2">
    <name type="scientific">Pristionchus mayeri</name>
    <dbReference type="NCBI Taxonomy" id="1317129"/>
    <lineage>
        <taxon>Eukaryota</taxon>
        <taxon>Metazoa</taxon>
        <taxon>Ecdysozoa</taxon>
        <taxon>Nematoda</taxon>
        <taxon>Chromadorea</taxon>
        <taxon>Rhabditida</taxon>
        <taxon>Rhabditina</taxon>
        <taxon>Diplogasteromorpha</taxon>
        <taxon>Diplogasteroidea</taxon>
        <taxon>Neodiplogasteridae</taxon>
        <taxon>Pristionchus</taxon>
    </lineage>
</organism>
<proteinExistence type="predicted"/>